<dbReference type="AlphaFoldDB" id="A0A8S4MNS6"/>
<dbReference type="SUPFAM" id="SSF63491">
    <property type="entry name" value="BAG domain"/>
    <property type="match status" value="1"/>
</dbReference>
<dbReference type="EMBL" id="CAKMNS010000317">
    <property type="protein sequence ID" value="CAH1277440.1"/>
    <property type="molecule type" value="Genomic_DNA"/>
</dbReference>
<evidence type="ECO:0000313" key="3">
    <source>
        <dbReference type="Proteomes" id="UP000838412"/>
    </source>
</evidence>
<reference evidence="2" key="1">
    <citation type="submission" date="2022-01" db="EMBL/GenBank/DDBJ databases">
        <authorList>
            <person name="Braso-Vives M."/>
        </authorList>
    </citation>
    <scope>NUCLEOTIDE SEQUENCE</scope>
</reference>
<keyword evidence="3" id="KW-1185">Reference proteome</keyword>
<evidence type="ECO:0000313" key="2">
    <source>
        <dbReference type="EMBL" id="CAH1277440.1"/>
    </source>
</evidence>
<feature type="region of interest" description="Disordered" evidence="1">
    <location>
        <begin position="141"/>
        <end position="197"/>
    </location>
</feature>
<comment type="caution">
    <text evidence="2">The sequence shown here is derived from an EMBL/GenBank/DDBJ whole genome shotgun (WGS) entry which is preliminary data.</text>
</comment>
<feature type="compositionally biased region" description="Acidic residues" evidence="1">
    <location>
        <begin position="141"/>
        <end position="176"/>
    </location>
</feature>
<dbReference type="OrthoDB" id="10174714at2759"/>
<organism evidence="2 3">
    <name type="scientific">Branchiostoma lanceolatum</name>
    <name type="common">Common lancelet</name>
    <name type="synonym">Amphioxus lanceolatum</name>
    <dbReference type="NCBI Taxonomy" id="7740"/>
    <lineage>
        <taxon>Eukaryota</taxon>
        <taxon>Metazoa</taxon>
        <taxon>Chordata</taxon>
        <taxon>Cephalochordata</taxon>
        <taxon>Leptocardii</taxon>
        <taxon>Amphioxiformes</taxon>
        <taxon>Branchiostomatidae</taxon>
        <taxon>Branchiostoma</taxon>
    </lineage>
</organism>
<protein>
    <submittedName>
        <fullName evidence="2">Hypp9633 protein</fullName>
    </submittedName>
</protein>
<feature type="compositionally biased region" description="Polar residues" evidence="1">
    <location>
        <begin position="184"/>
        <end position="197"/>
    </location>
</feature>
<accession>A0A8S4MNS6</accession>
<feature type="region of interest" description="Disordered" evidence="1">
    <location>
        <begin position="1"/>
        <end position="24"/>
    </location>
</feature>
<sequence>MTDFPSPDPTHDTAPSDVENTSTAQVMSELSKIPLADMDPKLQNFTSTSFDILEEFVTAVSEDEVKDYHRAEEKLVCLLLELDTHPTDGSGDRKQAVDYVIHCTKLLDLHAQRKAKDKDSDEYHEDQIWYYEDQELLSLDEENAEVEEVEEVEEELDETEEVELEVEEEDVEDHDEDSDKSHTLNRNVQSSPVVFIQ</sequence>
<name>A0A8S4MNS6_BRALA</name>
<proteinExistence type="predicted"/>
<evidence type="ECO:0000256" key="1">
    <source>
        <dbReference type="SAM" id="MobiDB-lite"/>
    </source>
</evidence>
<gene>
    <name evidence="2" type="primary">Hypp9633</name>
    <name evidence="2" type="ORF">BLAG_LOCUS26226</name>
</gene>
<dbReference type="Proteomes" id="UP000838412">
    <property type="component" value="Unassembled WGS sequence"/>
</dbReference>